<comment type="caution">
    <text evidence="1">The sequence shown here is derived from an EMBL/GenBank/DDBJ whole genome shotgun (WGS) entry which is preliminary data.</text>
</comment>
<name>A0AAD1XLR6_EUPCR</name>
<dbReference type="Proteomes" id="UP001295684">
    <property type="component" value="Unassembled WGS sequence"/>
</dbReference>
<evidence type="ECO:0000313" key="1">
    <source>
        <dbReference type="EMBL" id="CAI2375091.1"/>
    </source>
</evidence>
<accession>A0AAD1XLR6</accession>
<protein>
    <submittedName>
        <fullName evidence="1">Uncharacterized protein</fullName>
    </submittedName>
</protein>
<gene>
    <name evidence="1" type="ORF">ECRASSUSDP1_LOCUS16451</name>
</gene>
<organism evidence="1 2">
    <name type="scientific">Euplotes crassus</name>
    <dbReference type="NCBI Taxonomy" id="5936"/>
    <lineage>
        <taxon>Eukaryota</taxon>
        <taxon>Sar</taxon>
        <taxon>Alveolata</taxon>
        <taxon>Ciliophora</taxon>
        <taxon>Intramacronucleata</taxon>
        <taxon>Spirotrichea</taxon>
        <taxon>Hypotrichia</taxon>
        <taxon>Euplotida</taxon>
        <taxon>Euplotidae</taxon>
        <taxon>Moneuplotes</taxon>
    </lineage>
</organism>
<evidence type="ECO:0000313" key="2">
    <source>
        <dbReference type="Proteomes" id="UP001295684"/>
    </source>
</evidence>
<proteinExistence type="predicted"/>
<dbReference type="AlphaFoldDB" id="A0AAD1XLR6"/>
<sequence>MEGSTNFQPQCLERFCLVWSRLHYCSEQGPKISGLHIIGVRKIWNIQWNIRISSSATFVPN</sequence>
<reference evidence="1" key="1">
    <citation type="submission" date="2023-07" db="EMBL/GenBank/DDBJ databases">
        <authorList>
            <consortium name="AG Swart"/>
            <person name="Singh M."/>
            <person name="Singh A."/>
            <person name="Seah K."/>
            <person name="Emmerich C."/>
        </authorList>
    </citation>
    <scope>NUCLEOTIDE SEQUENCE</scope>
    <source>
        <strain evidence="1">DP1</strain>
    </source>
</reference>
<keyword evidence="2" id="KW-1185">Reference proteome</keyword>
<dbReference type="EMBL" id="CAMPGE010016540">
    <property type="protein sequence ID" value="CAI2375091.1"/>
    <property type="molecule type" value="Genomic_DNA"/>
</dbReference>